<proteinExistence type="predicted"/>
<evidence type="ECO:0000313" key="2">
    <source>
        <dbReference type="Proteomes" id="UP000737113"/>
    </source>
</evidence>
<dbReference type="EMBL" id="JAAXYH010000021">
    <property type="protein sequence ID" value="NMH67032.1"/>
    <property type="molecule type" value="Genomic_DNA"/>
</dbReference>
<name>A0A972FWQ8_9GAMM</name>
<dbReference type="AlphaFoldDB" id="A0A972FWQ8"/>
<dbReference type="RefSeq" id="WP_169565813.1">
    <property type="nucleotide sequence ID" value="NZ_JAAXYH010000021.1"/>
</dbReference>
<organism evidence="1 2">
    <name type="scientific">Shewanella salipaludis</name>
    <dbReference type="NCBI Taxonomy" id="2723052"/>
    <lineage>
        <taxon>Bacteria</taxon>
        <taxon>Pseudomonadati</taxon>
        <taxon>Pseudomonadota</taxon>
        <taxon>Gammaproteobacteria</taxon>
        <taxon>Alteromonadales</taxon>
        <taxon>Shewanellaceae</taxon>
        <taxon>Shewanella</taxon>
    </lineage>
</organism>
<sequence>MNLQNVLDFEKFVKGEVKKATEELAGLQDGSRNHLQKLVYTNLVDRFDVMVDKTILDNALHERLLDDALKKLDSPVSEADVLKLLMDGSNIHEVVESRVQNILRDGVLRGRHSNKVSKLFELIGLERNLWTKPRVNISTGKILGSFTPQNNKIPTSVCGYADWLYSRRNSIVHGGGSSKMLDNDIAQLKKLFKSDVAKTTRLSYSALGVTSEFYLGVVKLIKDAEA</sequence>
<accession>A0A972FWQ8</accession>
<evidence type="ECO:0008006" key="3">
    <source>
        <dbReference type="Google" id="ProtNLM"/>
    </source>
</evidence>
<evidence type="ECO:0000313" key="1">
    <source>
        <dbReference type="EMBL" id="NMH67032.1"/>
    </source>
</evidence>
<reference evidence="1" key="1">
    <citation type="submission" date="2020-04" db="EMBL/GenBank/DDBJ databases">
        <title>Description of Shewanella salipaludis sp. nov., isolated from a salt marsh.</title>
        <authorList>
            <person name="Park S."/>
            <person name="Yoon J.-H."/>
        </authorList>
    </citation>
    <scope>NUCLEOTIDE SEQUENCE</scope>
    <source>
        <strain evidence="1">SHSM-M6</strain>
    </source>
</reference>
<keyword evidence="2" id="KW-1185">Reference proteome</keyword>
<dbReference type="Proteomes" id="UP000737113">
    <property type="component" value="Unassembled WGS sequence"/>
</dbReference>
<comment type="caution">
    <text evidence="1">The sequence shown here is derived from an EMBL/GenBank/DDBJ whole genome shotgun (WGS) entry which is preliminary data.</text>
</comment>
<gene>
    <name evidence="1" type="ORF">HC757_17890</name>
</gene>
<protein>
    <recommendedName>
        <fullName evidence="3">RiboL-PSP-HEPN domain-containing protein</fullName>
    </recommendedName>
</protein>